<evidence type="ECO:0000256" key="5">
    <source>
        <dbReference type="ARBA" id="ARBA00022989"/>
    </source>
</evidence>
<keyword evidence="5 7" id="KW-1133">Transmembrane helix</keyword>
<dbReference type="PANTHER" id="PTHR10332">
    <property type="entry name" value="EQUILIBRATIVE NUCLEOSIDE TRANSPORTER"/>
    <property type="match status" value="1"/>
</dbReference>
<keyword evidence="6 7" id="KW-0472">Membrane</keyword>
<organism evidence="8 9">
    <name type="scientific">Strongylus vulgaris</name>
    <name type="common">Blood worm</name>
    <dbReference type="NCBI Taxonomy" id="40348"/>
    <lineage>
        <taxon>Eukaryota</taxon>
        <taxon>Metazoa</taxon>
        <taxon>Ecdysozoa</taxon>
        <taxon>Nematoda</taxon>
        <taxon>Chromadorea</taxon>
        <taxon>Rhabditida</taxon>
        <taxon>Rhabditina</taxon>
        <taxon>Rhabditomorpha</taxon>
        <taxon>Strongyloidea</taxon>
        <taxon>Strongylidae</taxon>
        <taxon>Strongylus</taxon>
    </lineage>
</organism>
<dbReference type="EMBL" id="UYYB01024662">
    <property type="protein sequence ID" value="VDM72287.1"/>
    <property type="molecule type" value="Genomic_DNA"/>
</dbReference>
<evidence type="ECO:0000256" key="4">
    <source>
        <dbReference type="ARBA" id="ARBA00022692"/>
    </source>
</evidence>
<dbReference type="InterPro" id="IPR002259">
    <property type="entry name" value="Eqnu_transpt"/>
</dbReference>
<comment type="subcellular location">
    <subcellularLocation>
        <location evidence="1">Membrane</location>
        <topology evidence="1">Multi-pass membrane protein</topology>
    </subcellularLocation>
</comment>
<evidence type="ECO:0000313" key="9">
    <source>
        <dbReference type="Proteomes" id="UP000270094"/>
    </source>
</evidence>
<sequence>MKSVTPSSKSSSPSVSSSLNAETDRKYAVYGIFLLHGIGMLMSWNMFITIAPQYYVSYWFTVDGNVTHYAESFMSVLGVTSQIPNVGIMFVNMAIVVAGSQIIRIFIPLIINCLLVVVIIALVIFVRPNDDGKLLVSAKLLMIENYLNAVIAQWCSFGTLLHNE</sequence>
<gene>
    <name evidence="8" type="ORF">SVUK_LOCUS7285</name>
</gene>
<proteinExistence type="inferred from homology"/>
<keyword evidence="3" id="KW-0813">Transport</keyword>
<feature type="transmembrane region" description="Helical" evidence="7">
    <location>
        <begin position="27"/>
        <end position="55"/>
    </location>
</feature>
<evidence type="ECO:0000256" key="7">
    <source>
        <dbReference type="SAM" id="Phobius"/>
    </source>
</evidence>
<dbReference type="AlphaFoldDB" id="A0A3P7J7H6"/>
<keyword evidence="9" id="KW-1185">Reference proteome</keyword>
<evidence type="ECO:0000256" key="3">
    <source>
        <dbReference type="ARBA" id="ARBA00022448"/>
    </source>
</evidence>
<accession>A0A3P7J7H6</accession>
<reference evidence="8 9" key="1">
    <citation type="submission" date="2018-11" db="EMBL/GenBank/DDBJ databases">
        <authorList>
            <consortium name="Pathogen Informatics"/>
        </authorList>
    </citation>
    <scope>NUCLEOTIDE SEQUENCE [LARGE SCALE GENOMIC DNA]</scope>
</reference>
<dbReference type="Proteomes" id="UP000270094">
    <property type="component" value="Unassembled WGS sequence"/>
</dbReference>
<feature type="transmembrane region" description="Helical" evidence="7">
    <location>
        <begin position="105"/>
        <end position="126"/>
    </location>
</feature>
<protein>
    <submittedName>
        <fullName evidence="8">Uncharacterized protein</fullName>
    </submittedName>
</protein>
<evidence type="ECO:0000256" key="6">
    <source>
        <dbReference type="ARBA" id="ARBA00023136"/>
    </source>
</evidence>
<evidence type="ECO:0000256" key="1">
    <source>
        <dbReference type="ARBA" id="ARBA00004141"/>
    </source>
</evidence>
<dbReference type="GO" id="GO:0005337">
    <property type="term" value="F:nucleoside transmembrane transporter activity"/>
    <property type="evidence" value="ECO:0007669"/>
    <property type="project" value="InterPro"/>
</dbReference>
<keyword evidence="4 7" id="KW-0812">Transmembrane</keyword>
<name>A0A3P7J7H6_STRVU</name>
<feature type="transmembrane region" description="Helical" evidence="7">
    <location>
        <begin position="75"/>
        <end position="98"/>
    </location>
</feature>
<dbReference type="OrthoDB" id="1856718at2759"/>
<dbReference type="GO" id="GO:0005886">
    <property type="term" value="C:plasma membrane"/>
    <property type="evidence" value="ECO:0007669"/>
    <property type="project" value="TreeGrafter"/>
</dbReference>
<comment type="similarity">
    <text evidence="2">Belongs to the SLC29A/ENT transporter (TC 2.A.57) family.</text>
</comment>
<evidence type="ECO:0000256" key="2">
    <source>
        <dbReference type="ARBA" id="ARBA00007965"/>
    </source>
</evidence>
<dbReference type="PANTHER" id="PTHR10332:SF28">
    <property type="entry name" value="EQUILIBRATIVE NUCLEOSIDE TRANSPORTER (ENT) FAMILY"/>
    <property type="match status" value="1"/>
</dbReference>
<evidence type="ECO:0000313" key="8">
    <source>
        <dbReference type="EMBL" id="VDM72287.1"/>
    </source>
</evidence>